<feature type="domain" description="CBF1-interacting co-repressor CIR N-terminal" evidence="3">
    <location>
        <begin position="13"/>
        <end position="49"/>
    </location>
</feature>
<dbReference type="SMART" id="SM01083">
    <property type="entry name" value="Cir_N"/>
    <property type="match status" value="1"/>
</dbReference>
<organism evidence="4">
    <name type="scientific">Menopon gallinae</name>
    <name type="common">poultry shaft louse</name>
    <dbReference type="NCBI Taxonomy" id="328185"/>
    <lineage>
        <taxon>Eukaryota</taxon>
        <taxon>Metazoa</taxon>
        <taxon>Ecdysozoa</taxon>
        <taxon>Arthropoda</taxon>
        <taxon>Hexapoda</taxon>
        <taxon>Insecta</taxon>
        <taxon>Pterygota</taxon>
        <taxon>Neoptera</taxon>
        <taxon>Paraneoptera</taxon>
        <taxon>Psocodea</taxon>
        <taxon>Troctomorpha</taxon>
        <taxon>Phthiraptera</taxon>
        <taxon>Amblycera</taxon>
        <taxon>Menoponidae</taxon>
        <taxon>Menopon</taxon>
    </lineage>
</organism>
<dbReference type="InterPro" id="IPR040014">
    <property type="entry name" value="CIR1"/>
</dbReference>
<evidence type="ECO:0000313" key="4">
    <source>
        <dbReference type="EMBL" id="KAL0271818.1"/>
    </source>
</evidence>
<dbReference type="PANTHER" id="PTHR13151">
    <property type="entry name" value="CBF1 INTERACTING COREPRESSOR CIR"/>
    <property type="match status" value="1"/>
</dbReference>
<protein>
    <recommendedName>
        <fullName evidence="3">CBF1-interacting co-repressor CIR N-terminal domain-containing protein</fullName>
    </recommendedName>
</protein>
<comment type="caution">
    <text evidence="4">The sequence shown here is derived from an EMBL/GenBank/DDBJ whole genome shotgun (WGS) entry which is preliminary data.</text>
</comment>
<dbReference type="PANTHER" id="PTHR13151:SF2">
    <property type="entry name" value="COREPRESSOR INTERACTING WITH RBPJ 1"/>
    <property type="match status" value="1"/>
</dbReference>
<gene>
    <name evidence="4" type="ORF">PYX00_008798</name>
</gene>
<feature type="region of interest" description="Disordered" evidence="2">
    <location>
        <begin position="70"/>
        <end position="90"/>
    </location>
</feature>
<name>A0AAW2HQZ1_9NEOP</name>
<reference evidence="4" key="1">
    <citation type="journal article" date="2024" name="Gigascience">
        <title>Chromosome-level genome of the poultry shaft louse Menopon gallinae provides insight into the host-switching and adaptive evolution of parasitic lice.</title>
        <authorList>
            <person name="Xu Y."/>
            <person name="Ma L."/>
            <person name="Liu S."/>
            <person name="Liang Y."/>
            <person name="Liu Q."/>
            <person name="He Z."/>
            <person name="Tian L."/>
            <person name="Duan Y."/>
            <person name="Cai W."/>
            <person name="Li H."/>
            <person name="Song F."/>
        </authorList>
    </citation>
    <scope>NUCLEOTIDE SEQUENCE</scope>
    <source>
        <strain evidence="4">Cailab_2023a</strain>
    </source>
</reference>
<dbReference type="GO" id="GO:0003714">
    <property type="term" value="F:transcription corepressor activity"/>
    <property type="evidence" value="ECO:0007669"/>
    <property type="project" value="InterPro"/>
</dbReference>
<proteinExistence type="predicted"/>
<sequence length="259" mass="30765">MGKGFNNYMCKKFFHPASRDNLKRVWMAEQKAEAYKRKQEELKTQYEKEQDLYTNKAMLSKESKDKLSVNFLYEPPPGAKKEREREENEPEYKFEWQRKYNAPRESYCKGDSEIGDQPFGIQVRNVRCIKCHKWGHINTDKECPMFKEGININSGLDPLNKPANDQSDPLTLVKQMREDGLHLKTSALALQHHVDMPGTRKMIPELSREEELLKKLTLKQKQQLLAKLKKLDKKLNPRKKKNELFERKKFKKEIKRKYC</sequence>
<feature type="compositionally biased region" description="Basic and acidic residues" evidence="2">
    <location>
        <begin position="79"/>
        <end position="90"/>
    </location>
</feature>
<dbReference type="GO" id="GO:0005634">
    <property type="term" value="C:nucleus"/>
    <property type="evidence" value="ECO:0007669"/>
    <property type="project" value="TreeGrafter"/>
</dbReference>
<evidence type="ECO:0000256" key="1">
    <source>
        <dbReference type="SAM" id="Coils"/>
    </source>
</evidence>
<keyword evidence="1" id="KW-0175">Coiled coil</keyword>
<dbReference type="EMBL" id="JARGDH010000004">
    <property type="protein sequence ID" value="KAL0271818.1"/>
    <property type="molecule type" value="Genomic_DNA"/>
</dbReference>
<feature type="coiled-coil region" evidence="1">
    <location>
        <begin position="25"/>
        <end position="52"/>
    </location>
</feature>
<accession>A0AAW2HQZ1</accession>
<dbReference type="Pfam" id="PF10197">
    <property type="entry name" value="Cir_N"/>
    <property type="match status" value="1"/>
</dbReference>
<dbReference type="InterPro" id="IPR019339">
    <property type="entry name" value="CIR_N_dom"/>
</dbReference>
<dbReference type="AlphaFoldDB" id="A0AAW2HQZ1"/>
<evidence type="ECO:0000256" key="2">
    <source>
        <dbReference type="SAM" id="MobiDB-lite"/>
    </source>
</evidence>
<evidence type="ECO:0000259" key="3">
    <source>
        <dbReference type="SMART" id="SM01083"/>
    </source>
</evidence>